<evidence type="ECO:0000313" key="3">
    <source>
        <dbReference type="Proteomes" id="UP001448498"/>
    </source>
</evidence>
<dbReference type="Gene3D" id="3.30.750.60">
    <property type="entry name" value="Endosialidase, N-terminal extension domain"/>
    <property type="match status" value="1"/>
</dbReference>
<dbReference type="RefSeq" id="WP_342705133.1">
    <property type="nucleotide sequence ID" value="NZ_CP109822.1"/>
</dbReference>
<dbReference type="Pfam" id="PF13472">
    <property type="entry name" value="Lipase_GDSL_2"/>
    <property type="match status" value="1"/>
</dbReference>
<feature type="domain" description="SGNH hydrolase-type esterase" evidence="1">
    <location>
        <begin position="136"/>
        <end position="316"/>
    </location>
</feature>
<dbReference type="SUPFAM" id="SSF52266">
    <property type="entry name" value="SGNH hydrolase"/>
    <property type="match status" value="1"/>
</dbReference>
<dbReference type="InterPro" id="IPR013830">
    <property type="entry name" value="SGNH_hydro"/>
</dbReference>
<dbReference type="InterPro" id="IPR011050">
    <property type="entry name" value="Pectin_lyase_fold/virulence"/>
</dbReference>
<reference evidence="2 3" key="1">
    <citation type="submission" date="2022-10" db="EMBL/GenBank/DDBJ databases">
        <title>Genomic of Burkholderia cepacia PN-1.</title>
        <authorList>
            <person name="Yang Y."/>
            <person name="Guan H."/>
            <person name="Huang J."/>
        </authorList>
    </citation>
    <scope>NUCLEOTIDE SEQUENCE [LARGE SCALE GENOMIC DNA]</scope>
    <source>
        <strain evidence="2 3">PN-1</strain>
    </source>
</reference>
<sequence>MTANFVPGRILTAAQLNGAFDAKANTTDLPIAPEIFGAAGDGSTDDTTAISEAISAAVGDQGVVNTQGKSYLVTAASNALGKRFTGGGKLLANDPHGGLVQLNSYGDDGKIFFGKEYLYRLFLRLKSGGNLTMFLYGDSTVATAAEGGGYAGPNFEPQVLLPDYLIRVKGVRNNIACINRGVAGTRVVQMNAIPDIDVIGGTTDVFIIKYGINDAQDGVQGFATNLRAQLAAIRANSHGTVDQLAIVLVGPSATYDPQHGRASPWYESIRGIYVQAARDFQCAYFDTYAYLRDINWAAGKMMSDDFGNGQGVHPTEIMQTMIWGGLTDCLLGDCDMHPYASDAWQAVPLTDGWANYGSGYSNAYASMSRDGWVSLRGMIMSGTIGANRQIGSLPLTVMIPSVAEHFPCSTASGFCSIRINTNGHIEQADGNASATYTSLSGIRFKPRG</sequence>
<proteinExistence type="predicted"/>
<dbReference type="SUPFAM" id="SSF51126">
    <property type="entry name" value="Pectin lyase-like"/>
    <property type="match status" value="1"/>
</dbReference>
<name>A0ABZ3DN19_9BURK</name>
<dbReference type="InterPro" id="IPR036514">
    <property type="entry name" value="SGNH_hydro_sf"/>
</dbReference>
<evidence type="ECO:0000259" key="1">
    <source>
        <dbReference type="Pfam" id="PF13472"/>
    </source>
</evidence>
<evidence type="ECO:0000313" key="2">
    <source>
        <dbReference type="EMBL" id="XAE50558.1"/>
    </source>
</evidence>
<organism evidence="2 3">
    <name type="scientific">Burkholderia arboris</name>
    <dbReference type="NCBI Taxonomy" id="488730"/>
    <lineage>
        <taxon>Bacteria</taxon>
        <taxon>Pseudomonadati</taxon>
        <taxon>Pseudomonadota</taxon>
        <taxon>Betaproteobacteria</taxon>
        <taxon>Burkholderiales</taxon>
        <taxon>Burkholderiaceae</taxon>
        <taxon>Burkholderia</taxon>
        <taxon>Burkholderia cepacia complex</taxon>
    </lineage>
</organism>
<gene>
    <name evidence="2" type="ORF">OHZ10_29135</name>
</gene>
<keyword evidence="3" id="KW-1185">Reference proteome</keyword>
<accession>A0ABZ3DN19</accession>
<dbReference type="EMBL" id="CP109822">
    <property type="protein sequence ID" value="XAE50558.1"/>
    <property type="molecule type" value="Genomic_DNA"/>
</dbReference>
<dbReference type="Proteomes" id="UP001448498">
    <property type="component" value="Chromosome 3"/>
</dbReference>
<protein>
    <submittedName>
        <fullName evidence="2">GDSL-type esterase/lipase family protein</fullName>
    </submittedName>
</protein>
<dbReference type="Gene3D" id="3.40.50.1110">
    <property type="entry name" value="SGNH hydrolase"/>
    <property type="match status" value="1"/>
</dbReference>